<dbReference type="PANTHER" id="PTHR14030:SF2">
    <property type="entry name" value="OS11G0128700 PROTEIN"/>
    <property type="match status" value="1"/>
</dbReference>
<feature type="region of interest" description="Disordered" evidence="1">
    <location>
        <begin position="25"/>
        <end position="51"/>
    </location>
</feature>
<protein>
    <submittedName>
        <fullName evidence="2">Uncharacterized protein</fullName>
    </submittedName>
</protein>
<dbReference type="Proteomes" id="UP001141253">
    <property type="component" value="Unassembled WGS sequence"/>
</dbReference>
<reference evidence="2" key="2">
    <citation type="journal article" date="2023" name="Int. J. Mol. Sci.">
        <title>De Novo Assembly and Annotation of 11 Diverse Shrub Willow (Salix) Genomes Reveals Novel Gene Organization in Sex-Linked Regions.</title>
        <authorList>
            <person name="Hyden B."/>
            <person name="Feng K."/>
            <person name="Yates T.B."/>
            <person name="Jawdy S."/>
            <person name="Cereghino C."/>
            <person name="Smart L.B."/>
            <person name="Muchero W."/>
        </authorList>
    </citation>
    <scope>NUCLEOTIDE SEQUENCE</scope>
    <source>
        <tissue evidence="2">Shoot tip</tissue>
    </source>
</reference>
<proteinExistence type="predicted"/>
<sequence>MKESNHVGVSGKSCEFGSCSDLSTKKEHVKNIGQRDAYKQQKDAGESDESKMCHRDDTVVVKFVETAIVGKQEAEDACHHGLLDPTINMKEAMNAINNMFREPLEIAPIRRSHGRRPKEEHSLNSEFDVFIDRKKEKSVSLKVHGRAQISLIHKEPFQIFVDDEESGENGDRTLKNKLKESKTQDLAEGSRSPALPLNAFVFPSPKDLPTGSSDYMDDESMPRIKHREDTVVHSSDYMDDESMPRIKHREDTVVHRFVGSTILDAAAVENVCHHGLVDPTVNLKEAMDDINMMFGKPMDFVRTRRPKQDKTPVRKQDICGFSILPDDDLEHQQGQPPPKSSRVSNTDLFEPTVFTKEAIDDINKMFGMPLDF</sequence>
<feature type="region of interest" description="Disordered" evidence="1">
    <location>
        <begin position="325"/>
        <end position="347"/>
    </location>
</feature>
<dbReference type="PANTHER" id="PTHR14030">
    <property type="entry name" value="MITOTIC CHECKPOINT SERINE/THREONINE-PROTEIN KINASE BUB1"/>
    <property type="match status" value="1"/>
</dbReference>
<name>A0ABQ8ZTW1_9ROSI</name>
<feature type="region of interest" description="Disordered" evidence="1">
    <location>
        <begin position="162"/>
        <end position="190"/>
    </location>
</feature>
<feature type="compositionally biased region" description="Basic and acidic residues" evidence="1">
    <location>
        <begin position="36"/>
        <end position="51"/>
    </location>
</feature>
<reference evidence="2" key="1">
    <citation type="submission" date="2022-10" db="EMBL/GenBank/DDBJ databases">
        <authorList>
            <person name="Hyden B.L."/>
            <person name="Feng K."/>
            <person name="Yates T."/>
            <person name="Jawdy S."/>
            <person name="Smart L.B."/>
            <person name="Muchero W."/>
        </authorList>
    </citation>
    <scope>NUCLEOTIDE SEQUENCE</scope>
    <source>
        <tissue evidence="2">Shoot tip</tissue>
    </source>
</reference>
<accession>A0ABQ8ZTW1</accession>
<keyword evidence="3" id="KW-1185">Reference proteome</keyword>
<evidence type="ECO:0000313" key="3">
    <source>
        <dbReference type="Proteomes" id="UP001141253"/>
    </source>
</evidence>
<evidence type="ECO:0000256" key="1">
    <source>
        <dbReference type="SAM" id="MobiDB-lite"/>
    </source>
</evidence>
<organism evidence="2 3">
    <name type="scientific">Salix suchowensis</name>
    <dbReference type="NCBI Taxonomy" id="1278906"/>
    <lineage>
        <taxon>Eukaryota</taxon>
        <taxon>Viridiplantae</taxon>
        <taxon>Streptophyta</taxon>
        <taxon>Embryophyta</taxon>
        <taxon>Tracheophyta</taxon>
        <taxon>Spermatophyta</taxon>
        <taxon>Magnoliopsida</taxon>
        <taxon>eudicotyledons</taxon>
        <taxon>Gunneridae</taxon>
        <taxon>Pentapetalae</taxon>
        <taxon>rosids</taxon>
        <taxon>fabids</taxon>
        <taxon>Malpighiales</taxon>
        <taxon>Salicaceae</taxon>
        <taxon>Saliceae</taxon>
        <taxon>Salix</taxon>
    </lineage>
</organism>
<comment type="caution">
    <text evidence="2">The sequence shown here is derived from an EMBL/GenBank/DDBJ whole genome shotgun (WGS) entry which is preliminary data.</text>
</comment>
<gene>
    <name evidence="2" type="ORF">OIU77_015310</name>
</gene>
<dbReference type="EMBL" id="JAPFFI010000026">
    <property type="protein sequence ID" value="KAJ6309520.1"/>
    <property type="molecule type" value="Genomic_DNA"/>
</dbReference>
<dbReference type="InterPro" id="IPR015661">
    <property type="entry name" value="Bub1/Mad3"/>
</dbReference>
<feature type="compositionally biased region" description="Basic and acidic residues" evidence="1">
    <location>
        <begin position="169"/>
        <end position="185"/>
    </location>
</feature>
<evidence type="ECO:0000313" key="2">
    <source>
        <dbReference type="EMBL" id="KAJ6309520.1"/>
    </source>
</evidence>